<dbReference type="GO" id="GO:0004553">
    <property type="term" value="F:hydrolase activity, hydrolyzing O-glycosyl compounds"/>
    <property type="evidence" value="ECO:0007669"/>
    <property type="project" value="InterPro"/>
</dbReference>
<dbReference type="AlphaFoldDB" id="A0A7S7NSR9"/>
<dbReference type="PANTHER" id="PTHR42732:SF1">
    <property type="entry name" value="BETA-MANNOSIDASE"/>
    <property type="match status" value="1"/>
</dbReference>
<dbReference type="Proteomes" id="UP000593892">
    <property type="component" value="Chromosome"/>
</dbReference>
<evidence type="ECO:0000256" key="1">
    <source>
        <dbReference type="ARBA" id="ARBA00007401"/>
    </source>
</evidence>
<dbReference type="EMBL" id="CP063849">
    <property type="protein sequence ID" value="QOY89053.1"/>
    <property type="molecule type" value="Genomic_DNA"/>
</dbReference>
<dbReference type="KEGG" id="pfer:IRI77_03595"/>
<dbReference type="InterPro" id="IPR006102">
    <property type="entry name" value="Ig-like_GH2"/>
</dbReference>
<dbReference type="InterPro" id="IPR017853">
    <property type="entry name" value="GH"/>
</dbReference>
<evidence type="ECO:0000259" key="4">
    <source>
        <dbReference type="Pfam" id="PF00703"/>
    </source>
</evidence>
<accession>A0A7S7NSR9</accession>
<evidence type="ECO:0000313" key="6">
    <source>
        <dbReference type="EMBL" id="QOY89053.1"/>
    </source>
</evidence>
<proteinExistence type="inferred from homology"/>
<dbReference type="GO" id="GO:0005975">
    <property type="term" value="P:carbohydrate metabolic process"/>
    <property type="evidence" value="ECO:0007669"/>
    <property type="project" value="InterPro"/>
</dbReference>
<dbReference type="SUPFAM" id="SSF51445">
    <property type="entry name" value="(Trans)glycosidases"/>
    <property type="match status" value="1"/>
</dbReference>
<dbReference type="InterPro" id="IPR051913">
    <property type="entry name" value="GH2_Domain-Containing"/>
</dbReference>
<keyword evidence="7" id="KW-1185">Reference proteome</keyword>
<dbReference type="InterPro" id="IPR013783">
    <property type="entry name" value="Ig-like_fold"/>
</dbReference>
<reference evidence="6 7" key="1">
    <citation type="submission" date="2020-10" db="EMBL/GenBank/DDBJ databases">
        <title>Complete genome sequence of Paludibaculum fermentans P105T, a facultatively anaerobic acidobacterium capable of dissimilatory Fe(III) reduction.</title>
        <authorList>
            <person name="Dedysh S.N."/>
            <person name="Beletsky A.V."/>
            <person name="Kulichevskaya I.S."/>
            <person name="Mardanov A.V."/>
            <person name="Ravin N.V."/>
        </authorList>
    </citation>
    <scope>NUCLEOTIDE SEQUENCE [LARGE SCALE GENOMIC DNA]</scope>
    <source>
        <strain evidence="6 7">P105</strain>
    </source>
</reference>
<dbReference type="Pfam" id="PF22666">
    <property type="entry name" value="Glyco_hydro_2_N2"/>
    <property type="match status" value="1"/>
</dbReference>
<evidence type="ECO:0008006" key="8">
    <source>
        <dbReference type="Google" id="ProtNLM"/>
    </source>
</evidence>
<evidence type="ECO:0000259" key="5">
    <source>
        <dbReference type="Pfam" id="PF22666"/>
    </source>
</evidence>
<dbReference type="Pfam" id="PF00703">
    <property type="entry name" value="Glyco_hydro_2"/>
    <property type="match status" value="1"/>
</dbReference>
<dbReference type="PANTHER" id="PTHR42732">
    <property type="entry name" value="BETA-GALACTOSIDASE"/>
    <property type="match status" value="1"/>
</dbReference>
<dbReference type="SUPFAM" id="SSF49303">
    <property type="entry name" value="beta-Galactosidase/glucuronidase domain"/>
    <property type="match status" value="1"/>
</dbReference>
<name>A0A7S7NSR9_PALFE</name>
<evidence type="ECO:0000313" key="7">
    <source>
        <dbReference type="Proteomes" id="UP000593892"/>
    </source>
</evidence>
<evidence type="ECO:0000256" key="2">
    <source>
        <dbReference type="ARBA" id="ARBA00022801"/>
    </source>
</evidence>
<dbReference type="InterPro" id="IPR036156">
    <property type="entry name" value="Beta-gal/glucu_dom_sf"/>
</dbReference>
<dbReference type="Gene3D" id="2.60.40.10">
    <property type="entry name" value="Immunoglobulins"/>
    <property type="match status" value="1"/>
</dbReference>
<dbReference type="Gene3D" id="2.60.120.260">
    <property type="entry name" value="Galactose-binding domain-like"/>
    <property type="match status" value="1"/>
</dbReference>
<dbReference type="SUPFAM" id="SSF49785">
    <property type="entry name" value="Galactose-binding domain-like"/>
    <property type="match status" value="1"/>
</dbReference>
<feature type="domain" description="Beta-mannosidase-like galactose-binding" evidence="5">
    <location>
        <begin position="51"/>
        <end position="122"/>
    </location>
</feature>
<sequence>MAAVPGLTNQAQPAFPDVDRFDSREFIQASIREKRLPESARVETAGVPRQSRNYFWYRRSFTVPERKPVAMLRVAKAQFGTAVWLNGKKVGEHLGCFTAGYFDVTAFVNWGGENDLVIRIGAHPAALPVWAPAGTDFEKYKWTPGIYDNVSLILTGLPYVESVQVGPRLSDSSAVVETILVNLGSRPVRTKLVQQVKPWKAQVLAITLQPGERKTVQQTLPLPGAKLWTPEEPNLHWLETAVGEDTLRTRFGMREFRFDSATKRAYLNGKIYFLRGSNITLHRFFEDPLCKRHPWEEAWVRKLLVDGPKQMHWNAFRFCIGPAPEMWFDIADEAGLLVQNEFFIWNGREYFPPYQSGELITQYKEWMRDHWNHPSQAIWDASNETDSVMLREQVIPQVRKLDLSNRPWDNGYAVPMGFDDAVEDHPYLFSALMRPEGNFSMTQLERMTGAKTTNAGHPSAHAVIANEYGWLWLNRDGSPTLLTENVYERLLGKNATPRQRFELYAYNLAGLTEFWRAHRNFAGVLHFTWLTCSYPGVKTSDHWRDVEKLELEPNFADWVRESFRPLGVYINFWQPTLKAGETRNYAVMMVNDEGSTVKGALRLEFVDGPSKELSFELPAYGAHTWQLPLVSPTAAGHTMLRATARVEGRAATISRRKVQVLP</sequence>
<keyword evidence="3" id="KW-0326">Glycosidase</keyword>
<dbReference type="InterPro" id="IPR008979">
    <property type="entry name" value="Galactose-bd-like_sf"/>
</dbReference>
<comment type="similarity">
    <text evidence="1">Belongs to the glycosyl hydrolase 2 family.</text>
</comment>
<feature type="domain" description="Glycoside hydrolase family 2 immunoglobulin-like beta-sandwich" evidence="4">
    <location>
        <begin position="159"/>
        <end position="254"/>
    </location>
</feature>
<dbReference type="Gene3D" id="3.20.20.80">
    <property type="entry name" value="Glycosidases"/>
    <property type="match status" value="1"/>
</dbReference>
<dbReference type="InterPro" id="IPR054593">
    <property type="entry name" value="Beta-mannosidase-like_N2"/>
</dbReference>
<organism evidence="6 7">
    <name type="scientific">Paludibaculum fermentans</name>
    <dbReference type="NCBI Taxonomy" id="1473598"/>
    <lineage>
        <taxon>Bacteria</taxon>
        <taxon>Pseudomonadati</taxon>
        <taxon>Acidobacteriota</taxon>
        <taxon>Terriglobia</taxon>
        <taxon>Bryobacterales</taxon>
        <taxon>Bryobacteraceae</taxon>
        <taxon>Paludibaculum</taxon>
    </lineage>
</organism>
<gene>
    <name evidence="6" type="ORF">IRI77_03595</name>
</gene>
<keyword evidence="2" id="KW-0378">Hydrolase</keyword>
<protein>
    <recommendedName>
        <fullName evidence="8">Beta-galactosidase</fullName>
    </recommendedName>
</protein>
<evidence type="ECO:0000256" key="3">
    <source>
        <dbReference type="ARBA" id="ARBA00023295"/>
    </source>
</evidence>